<dbReference type="Pfam" id="PF01029">
    <property type="entry name" value="NusB"/>
    <property type="match status" value="1"/>
</dbReference>
<evidence type="ECO:0000256" key="2">
    <source>
        <dbReference type="ARBA" id="ARBA00004496"/>
    </source>
</evidence>
<dbReference type="SUPFAM" id="SSF53335">
    <property type="entry name" value="S-adenosyl-L-methionine-dependent methyltransferases"/>
    <property type="match status" value="1"/>
</dbReference>
<reference evidence="15 16" key="1">
    <citation type="submission" date="2017-05" db="EMBL/GenBank/DDBJ databases">
        <authorList>
            <person name="Varghese N."/>
            <person name="Submissions S."/>
        </authorList>
    </citation>
    <scope>NUCLEOTIDE SEQUENCE [LARGE SCALE GENOMIC DNA]</scope>
    <source>
        <strain evidence="15 16">DSM 21194</strain>
    </source>
</reference>
<dbReference type="Gene3D" id="3.30.70.1170">
    <property type="entry name" value="Sun protein, domain 3"/>
    <property type="match status" value="1"/>
</dbReference>
<evidence type="ECO:0000256" key="10">
    <source>
        <dbReference type="ARBA" id="ARBA00030399"/>
    </source>
</evidence>
<evidence type="ECO:0000256" key="11">
    <source>
        <dbReference type="ARBA" id="ARBA00031088"/>
    </source>
</evidence>
<evidence type="ECO:0000256" key="9">
    <source>
        <dbReference type="ARBA" id="ARBA00022884"/>
    </source>
</evidence>
<dbReference type="NCBIfam" id="NF011494">
    <property type="entry name" value="PRK14902.1"/>
    <property type="match status" value="1"/>
</dbReference>
<evidence type="ECO:0000256" key="12">
    <source>
        <dbReference type="ARBA" id="ARBA00047283"/>
    </source>
</evidence>
<protein>
    <recommendedName>
        <fullName evidence="3">16S rRNA (cytosine(967)-C(5))-methyltransferase</fullName>
        <ecNumber evidence="3">2.1.1.176</ecNumber>
    </recommendedName>
    <alternativeName>
        <fullName evidence="10">16S rRNA m5C967 methyltransferase</fullName>
    </alternativeName>
    <alternativeName>
        <fullName evidence="11">rRNA (cytosine-C(5)-)-methyltransferase RsmB</fullName>
    </alternativeName>
</protein>
<keyword evidence="9 13" id="KW-0694">RNA-binding</keyword>
<dbReference type="InterPro" id="IPR054728">
    <property type="entry name" value="RsmB-like_ferredoxin"/>
</dbReference>
<dbReference type="PANTHER" id="PTHR22807">
    <property type="entry name" value="NOP2 YEAST -RELATED NOL1/NOP2/FMU SUN DOMAIN-CONTAINING"/>
    <property type="match status" value="1"/>
</dbReference>
<evidence type="ECO:0000256" key="4">
    <source>
        <dbReference type="ARBA" id="ARBA00022490"/>
    </source>
</evidence>
<dbReference type="InterPro" id="IPR004573">
    <property type="entry name" value="rRNA_ssu_MeTfrase_B"/>
</dbReference>
<feature type="binding site" evidence="13">
    <location>
        <position position="281"/>
    </location>
    <ligand>
        <name>S-adenosyl-L-methionine</name>
        <dbReference type="ChEBI" id="CHEBI:59789"/>
    </ligand>
</feature>
<dbReference type="InterPro" id="IPR001678">
    <property type="entry name" value="MeTrfase_RsmB-F_NOP2_dom"/>
</dbReference>
<dbReference type="SUPFAM" id="SSF48013">
    <property type="entry name" value="NusB-like"/>
    <property type="match status" value="1"/>
</dbReference>
<keyword evidence="8 13" id="KW-0949">S-adenosyl-L-methionine</keyword>
<proteinExistence type="inferred from homology"/>
<accession>A0A521B5B9</accession>
<keyword evidence="7 13" id="KW-0808">Transferase</keyword>
<dbReference type="Gene3D" id="3.40.50.150">
    <property type="entry name" value="Vaccinia Virus protein VP39"/>
    <property type="match status" value="1"/>
</dbReference>
<dbReference type="InterPro" id="IPR006027">
    <property type="entry name" value="NusB_RsmB_TIM44"/>
</dbReference>
<comment type="catalytic activity">
    <reaction evidence="12">
        <text>cytidine(967) in 16S rRNA + S-adenosyl-L-methionine = 5-methylcytidine(967) in 16S rRNA + S-adenosyl-L-homocysteine + H(+)</text>
        <dbReference type="Rhea" id="RHEA:42748"/>
        <dbReference type="Rhea" id="RHEA-COMP:10219"/>
        <dbReference type="Rhea" id="RHEA-COMP:10220"/>
        <dbReference type="ChEBI" id="CHEBI:15378"/>
        <dbReference type="ChEBI" id="CHEBI:57856"/>
        <dbReference type="ChEBI" id="CHEBI:59789"/>
        <dbReference type="ChEBI" id="CHEBI:74483"/>
        <dbReference type="ChEBI" id="CHEBI:82748"/>
        <dbReference type="EC" id="2.1.1.176"/>
    </reaction>
</comment>
<dbReference type="EMBL" id="FXTH01000002">
    <property type="protein sequence ID" value="SMO42241.1"/>
    <property type="molecule type" value="Genomic_DNA"/>
</dbReference>
<evidence type="ECO:0000256" key="1">
    <source>
        <dbReference type="ARBA" id="ARBA00002724"/>
    </source>
</evidence>
<feature type="active site" description="Nucleophile" evidence="13">
    <location>
        <position position="376"/>
    </location>
</feature>
<evidence type="ECO:0000313" key="15">
    <source>
        <dbReference type="EMBL" id="SMO42241.1"/>
    </source>
</evidence>
<dbReference type="Proteomes" id="UP000317593">
    <property type="component" value="Unassembled WGS sequence"/>
</dbReference>
<feature type="binding site" evidence="13">
    <location>
        <position position="308"/>
    </location>
    <ligand>
        <name>S-adenosyl-L-methionine</name>
        <dbReference type="ChEBI" id="CHEBI:59789"/>
    </ligand>
</feature>
<dbReference type="RefSeq" id="WP_142713090.1">
    <property type="nucleotide sequence ID" value="NZ_FXTH01000002.1"/>
</dbReference>
<dbReference type="Gene3D" id="1.10.940.10">
    <property type="entry name" value="NusB-like"/>
    <property type="match status" value="1"/>
</dbReference>
<dbReference type="OrthoDB" id="9810297at2"/>
<dbReference type="InterPro" id="IPR029063">
    <property type="entry name" value="SAM-dependent_MTases_sf"/>
</dbReference>
<dbReference type="AlphaFoldDB" id="A0A521B5B9"/>
<organism evidence="15 16">
    <name type="scientific">Fodinibius sediminis</name>
    <dbReference type="NCBI Taxonomy" id="1214077"/>
    <lineage>
        <taxon>Bacteria</taxon>
        <taxon>Pseudomonadati</taxon>
        <taxon>Balneolota</taxon>
        <taxon>Balneolia</taxon>
        <taxon>Balneolales</taxon>
        <taxon>Balneolaceae</taxon>
        <taxon>Fodinibius</taxon>
    </lineage>
</organism>
<dbReference type="InterPro" id="IPR049560">
    <property type="entry name" value="MeTrfase_RsmB-F_NOP2_cat"/>
</dbReference>
<dbReference type="Pfam" id="PF01189">
    <property type="entry name" value="Methyltr_RsmB-F"/>
    <property type="match status" value="1"/>
</dbReference>
<keyword evidence="5" id="KW-0698">rRNA processing</keyword>
<comment type="caution">
    <text evidence="13">Lacks conserved residue(s) required for the propagation of feature annotation.</text>
</comment>
<dbReference type="InterPro" id="IPR035926">
    <property type="entry name" value="NusB-like_sf"/>
</dbReference>
<evidence type="ECO:0000256" key="13">
    <source>
        <dbReference type="PROSITE-ProRule" id="PRU01023"/>
    </source>
</evidence>
<dbReference type="GO" id="GO:0005737">
    <property type="term" value="C:cytoplasm"/>
    <property type="evidence" value="ECO:0007669"/>
    <property type="project" value="UniProtKB-SubCell"/>
</dbReference>
<dbReference type="PANTHER" id="PTHR22807:SF61">
    <property type="entry name" value="NOL1_NOP2_SUN FAMILY PROTEIN _ ANTITERMINATION NUSB DOMAIN-CONTAINING PROTEIN"/>
    <property type="match status" value="1"/>
</dbReference>
<keyword evidence="4" id="KW-0963">Cytoplasm</keyword>
<gene>
    <name evidence="15" type="ORF">SAMN06265218_102206</name>
</gene>
<dbReference type="GO" id="GO:0008649">
    <property type="term" value="F:rRNA methyltransferase activity"/>
    <property type="evidence" value="ECO:0007669"/>
    <property type="project" value="InterPro"/>
</dbReference>
<evidence type="ECO:0000256" key="7">
    <source>
        <dbReference type="ARBA" id="ARBA00022679"/>
    </source>
</evidence>
<comment type="similarity">
    <text evidence="13">Belongs to the class I-like SAM-binding methyltransferase superfamily. RsmB/NOP family.</text>
</comment>
<evidence type="ECO:0000313" key="16">
    <source>
        <dbReference type="Proteomes" id="UP000317593"/>
    </source>
</evidence>
<evidence type="ECO:0000259" key="14">
    <source>
        <dbReference type="PROSITE" id="PS51686"/>
    </source>
</evidence>
<dbReference type="InterPro" id="IPR023267">
    <property type="entry name" value="RCMT"/>
</dbReference>
<evidence type="ECO:0000256" key="8">
    <source>
        <dbReference type="ARBA" id="ARBA00022691"/>
    </source>
</evidence>
<dbReference type="PRINTS" id="PR02008">
    <property type="entry name" value="RCMTFAMILY"/>
</dbReference>
<comment type="subcellular location">
    <subcellularLocation>
        <location evidence="2">Cytoplasm</location>
    </subcellularLocation>
</comment>
<dbReference type="Pfam" id="PF22458">
    <property type="entry name" value="RsmF-B_ferredox"/>
    <property type="match status" value="1"/>
</dbReference>
<comment type="function">
    <text evidence="1">Specifically methylates the cytosine at position 967 (m5C967) of 16S rRNA.</text>
</comment>
<sequence length="439" mass="50031">MDTEASARSVSVEILIDFDENNVLDYSAANQLDARGRAEVREYVQNILRRRSYLDFLIDEFSNVKIVEMKSSLKNILRLGIYDMIFMDSTPDYAAINESVEIAKLKLGSRTGDLTNAIMRNLQRDINNLPKPSFEDRTKLVATTFSHPEWLVKRWTKRFGEREAFQLMQANNQRPNYYIRANNLRTKTKNFRLRMTKHGITFTESDWLPGYFQVDSVAPFISKGWLDKGFCQVQDIAAGFAPFLLHPQPGENIYDLCAAPGTKSILMADLMNAEGSILAVDISSERLDKLAESALSYHAENIRVRRADVTELTLEEADGVLLDAPCTGTGVLSKRADLRWRRDEESLKNAVELQKKLLDSAARMVKKGGRLVYSTCSLEEEENMDQVMNFLDRHENFELQTVEGYVPDEVMVDGGFGYQTFPHKHQCDGHFGVLLKRVN</sequence>
<dbReference type="GO" id="GO:0006355">
    <property type="term" value="P:regulation of DNA-templated transcription"/>
    <property type="evidence" value="ECO:0007669"/>
    <property type="project" value="InterPro"/>
</dbReference>
<name>A0A521B5B9_9BACT</name>
<dbReference type="NCBIfam" id="TIGR00563">
    <property type="entry name" value="rsmB"/>
    <property type="match status" value="1"/>
</dbReference>
<dbReference type="CDD" id="cd02440">
    <property type="entry name" value="AdoMet_MTases"/>
    <property type="match status" value="1"/>
</dbReference>
<keyword evidence="16" id="KW-1185">Reference proteome</keyword>
<dbReference type="GO" id="GO:0003723">
    <property type="term" value="F:RNA binding"/>
    <property type="evidence" value="ECO:0007669"/>
    <property type="project" value="UniProtKB-UniRule"/>
</dbReference>
<evidence type="ECO:0000256" key="5">
    <source>
        <dbReference type="ARBA" id="ARBA00022552"/>
    </source>
</evidence>
<evidence type="ECO:0000256" key="3">
    <source>
        <dbReference type="ARBA" id="ARBA00012140"/>
    </source>
</evidence>
<keyword evidence="6 13" id="KW-0489">Methyltransferase</keyword>
<dbReference type="PROSITE" id="PS51686">
    <property type="entry name" value="SAM_MT_RSMB_NOP"/>
    <property type="match status" value="1"/>
</dbReference>
<feature type="binding site" evidence="13">
    <location>
        <position position="323"/>
    </location>
    <ligand>
        <name>S-adenosyl-L-methionine</name>
        <dbReference type="ChEBI" id="CHEBI:59789"/>
    </ligand>
</feature>
<feature type="domain" description="SAM-dependent MTase RsmB/NOP-type" evidence="14">
    <location>
        <begin position="167"/>
        <end position="438"/>
    </location>
</feature>
<evidence type="ECO:0000256" key="6">
    <source>
        <dbReference type="ARBA" id="ARBA00022603"/>
    </source>
</evidence>
<dbReference type="EC" id="2.1.1.176" evidence="3"/>